<protein>
    <submittedName>
        <fullName evidence="2">Uncharacterized protein</fullName>
    </submittedName>
</protein>
<evidence type="ECO:0000313" key="3">
    <source>
        <dbReference type="Proteomes" id="UP000184226"/>
    </source>
</evidence>
<dbReference type="EMBL" id="FQXE01000020">
    <property type="protein sequence ID" value="SHI29441.1"/>
    <property type="molecule type" value="Genomic_DNA"/>
</dbReference>
<accession>A0A1M5ZYW1</accession>
<gene>
    <name evidence="2" type="ORF">SAMN04488135_12064</name>
</gene>
<organism evidence="2 3">
    <name type="scientific">Pollutimonas bauzanensis</name>
    <dbReference type="NCBI Taxonomy" id="658167"/>
    <lineage>
        <taxon>Bacteria</taxon>
        <taxon>Pseudomonadati</taxon>
        <taxon>Pseudomonadota</taxon>
        <taxon>Betaproteobacteria</taxon>
        <taxon>Burkholderiales</taxon>
        <taxon>Alcaligenaceae</taxon>
        <taxon>Pollutimonas</taxon>
    </lineage>
</organism>
<sequence>MLNHCRSVAPPQSNKIKQTGQLTGLSQLAREIVEKDSLPKGSTWKLLPNGNVLHRSGLELESNGHHWQLTPASGVDFAVFTMMEHGLSADEAKGLADLLILQGATWATTGLH</sequence>
<proteinExistence type="predicted"/>
<feature type="region of interest" description="Disordered" evidence="1">
    <location>
        <begin position="1"/>
        <end position="21"/>
    </location>
</feature>
<dbReference type="AlphaFoldDB" id="A0A1M5ZYW1"/>
<evidence type="ECO:0000256" key="1">
    <source>
        <dbReference type="SAM" id="MobiDB-lite"/>
    </source>
</evidence>
<keyword evidence="3" id="KW-1185">Reference proteome</keyword>
<dbReference type="Proteomes" id="UP000184226">
    <property type="component" value="Unassembled WGS sequence"/>
</dbReference>
<name>A0A1M5ZYW1_9BURK</name>
<evidence type="ECO:0000313" key="2">
    <source>
        <dbReference type="EMBL" id="SHI29441.1"/>
    </source>
</evidence>
<feature type="compositionally biased region" description="Polar residues" evidence="1">
    <location>
        <begin position="10"/>
        <end position="21"/>
    </location>
</feature>
<reference evidence="2 3" key="1">
    <citation type="submission" date="2016-11" db="EMBL/GenBank/DDBJ databases">
        <authorList>
            <person name="Jaros S."/>
            <person name="Januszkiewicz K."/>
            <person name="Wedrychowicz H."/>
        </authorList>
    </citation>
    <scope>NUCLEOTIDE SEQUENCE [LARGE SCALE GENOMIC DNA]</scope>
    <source>
        <strain evidence="2 3">CGMCC 1.10190</strain>
    </source>
</reference>